<keyword evidence="3" id="KW-1185">Reference proteome</keyword>
<feature type="region of interest" description="Disordered" evidence="1">
    <location>
        <begin position="1"/>
        <end position="97"/>
    </location>
</feature>
<protein>
    <submittedName>
        <fullName evidence="2">Uncharacterized protein</fullName>
    </submittedName>
</protein>
<feature type="compositionally biased region" description="Basic residues" evidence="1">
    <location>
        <begin position="45"/>
        <end position="66"/>
    </location>
</feature>
<proteinExistence type="predicted"/>
<dbReference type="AlphaFoldDB" id="A0A6G1FGR6"/>
<reference evidence="2 3" key="1">
    <citation type="submission" date="2019-11" db="EMBL/GenBank/DDBJ databases">
        <title>Whole genome sequence of Oryza granulata.</title>
        <authorList>
            <person name="Li W."/>
        </authorList>
    </citation>
    <scope>NUCLEOTIDE SEQUENCE [LARGE SCALE GENOMIC DNA]</scope>
    <source>
        <strain evidence="3">cv. Menghai</strain>
        <tissue evidence="2">Leaf</tissue>
    </source>
</reference>
<evidence type="ECO:0000256" key="1">
    <source>
        <dbReference type="SAM" id="MobiDB-lite"/>
    </source>
</evidence>
<evidence type="ECO:0000313" key="3">
    <source>
        <dbReference type="Proteomes" id="UP000479710"/>
    </source>
</evidence>
<organism evidence="2 3">
    <name type="scientific">Oryza meyeriana var. granulata</name>
    <dbReference type="NCBI Taxonomy" id="110450"/>
    <lineage>
        <taxon>Eukaryota</taxon>
        <taxon>Viridiplantae</taxon>
        <taxon>Streptophyta</taxon>
        <taxon>Embryophyta</taxon>
        <taxon>Tracheophyta</taxon>
        <taxon>Spermatophyta</taxon>
        <taxon>Magnoliopsida</taxon>
        <taxon>Liliopsida</taxon>
        <taxon>Poales</taxon>
        <taxon>Poaceae</taxon>
        <taxon>BOP clade</taxon>
        <taxon>Oryzoideae</taxon>
        <taxon>Oryzeae</taxon>
        <taxon>Oryzinae</taxon>
        <taxon>Oryza</taxon>
        <taxon>Oryza meyeriana</taxon>
    </lineage>
</organism>
<comment type="caution">
    <text evidence="2">The sequence shown here is derived from an EMBL/GenBank/DDBJ whole genome shotgun (WGS) entry which is preliminary data.</text>
</comment>
<dbReference type="EMBL" id="SPHZ02000001">
    <property type="protein sequence ID" value="KAF0936130.1"/>
    <property type="molecule type" value="Genomic_DNA"/>
</dbReference>
<feature type="compositionally biased region" description="Gly residues" evidence="1">
    <location>
        <begin position="12"/>
        <end position="21"/>
    </location>
</feature>
<name>A0A6G1FGR6_9ORYZ</name>
<dbReference type="Proteomes" id="UP000479710">
    <property type="component" value="Unassembled WGS sequence"/>
</dbReference>
<accession>A0A6G1FGR6</accession>
<feature type="compositionally biased region" description="Basic and acidic residues" evidence="1">
    <location>
        <begin position="74"/>
        <end position="97"/>
    </location>
</feature>
<evidence type="ECO:0000313" key="2">
    <source>
        <dbReference type="EMBL" id="KAF0936130.1"/>
    </source>
</evidence>
<sequence length="97" mass="10871">MPMCRGRRKENGGAGYGGGLTGHHRKMGRMGEKSRGSGGDSVRAVGHKHGRKRVREWRRIGRRRRPASLQPSRPEVEGRPDRWARAPPVGERRAQPS</sequence>
<gene>
    <name evidence="2" type="ORF">E2562_038849</name>
</gene>